<evidence type="ECO:0000313" key="2">
    <source>
        <dbReference type="Proteomes" id="UP000194873"/>
    </source>
</evidence>
<evidence type="ECO:0000313" key="1">
    <source>
        <dbReference type="EMBL" id="OUJ73293.1"/>
    </source>
</evidence>
<reference evidence="1 2" key="1">
    <citation type="submission" date="2017-01" db="EMBL/GenBank/DDBJ databases">
        <title>A new Hymenobacter.</title>
        <authorList>
            <person name="Liang Y."/>
            <person name="Feng F."/>
        </authorList>
    </citation>
    <scope>NUCLEOTIDE SEQUENCE [LARGE SCALE GENOMIC DNA]</scope>
    <source>
        <strain evidence="1">MIMBbqt21</strain>
    </source>
</reference>
<evidence type="ECO:0008006" key="3">
    <source>
        <dbReference type="Google" id="ProtNLM"/>
    </source>
</evidence>
<dbReference type="AlphaFoldDB" id="A0A243WDX3"/>
<dbReference type="PANTHER" id="PTHR41913">
    <property type="entry name" value="DUF1684 DOMAIN-CONTAINING PROTEIN"/>
    <property type="match status" value="1"/>
</dbReference>
<dbReference type="PANTHER" id="PTHR41913:SF1">
    <property type="entry name" value="DUF1684 DOMAIN-CONTAINING PROTEIN"/>
    <property type="match status" value="1"/>
</dbReference>
<sequence>MKLNPKLLIGLGLLLIFGYFLQDLVFGNDQYAVGIKKARSEKNDSFRRGNTSPLLTAQRATFDSLRYFAPDKTYRFIAQWEPLAAHDTVLIPLTNGKVEKYLRWGRASFTLDSQPQQLTCLLKADGKDTTLFVPFTDKTNGFDTYGGGRYLDAPKPRPNDKEITLDFNAAYNPYCAYNSEYVCPVPPADNRMKVAVKAGEKSFHE</sequence>
<dbReference type="Pfam" id="PF07920">
    <property type="entry name" value="DUF1684"/>
    <property type="match status" value="1"/>
</dbReference>
<organism evidence="1 2">
    <name type="scientific">Hymenobacter crusticola</name>
    <dbReference type="NCBI Taxonomy" id="1770526"/>
    <lineage>
        <taxon>Bacteria</taxon>
        <taxon>Pseudomonadati</taxon>
        <taxon>Bacteroidota</taxon>
        <taxon>Cytophagia</taxon>
        <taxon>Cytophagales</taxon>
        <taxon>Hymenobacteraceae</taxon>
        <taxon>Hymenobacter</taxon>
    </lineage>
</organism>
<name>A0A243WDX3_9BACT</name>
<proteinExistence type="predicted"/>
<protein>
    <recommendedName>
        <fullName evidence="3">DUF1684 domain-containing protein</fullName>
    </recommendedName>
</protein>
<keyword evidence="2" id="KW-1185">Reference proteome</keyword>
<dbReference type="InterPro" id="IPR012467">
    <property type="entry name" value="DUF1684"/>
</dbReference>
<dbReference type="Proteomes" id="UP000194873">
    <property type="component" value="Unassembled WGS sequence"/>
</dbReference>
<comment type="caution">
    <text evidence="1">The sequence shown here is derived from an EMBL/GenBank/DDBJ whole genome shotgun (WGS) entry which is preliminary data.</text>
</comment>
<accession>A0A243WDX3</accession>
<dbReference type="RefSeq" id="WP_179197699.1">
    <property type="nucleotide sequence ID" value="NZ_MTSE01000007.1"/>
</dbReference>
<gene>
    <name evidence="1" type="ORF">BXP70_14350</name>
</gene>
<dbReference type="EMBL" id="MTSE01000007">
    <property type="protein sequence ID" value="OUJ73293.1"/>
    <property type="molecule type" value="Genomic_DNA"/>
</dbReference>